<name>A0A378JFZ4_9GAMM</name>
<evidence type="ECO:0000313" key="4">
    <source>
        <dbReference type="Proteomes" id="UP000054691"/>
    </source>
</evidence>
<dbReference type="InterPro" id="IPR004360">
    <property type="entry name" value="Glyas_Fos-R_dOase_dom"/>
</dbReference>
<dbReference type="STRING" id="45066.Lgra_1880"/>
<dbReference type="InterPro" id="IPR029068">
    <property type="entry name" value="Glyas_Bleomycin-R_OHBP_Dase"/>
</dbReference>
<evidence type="ECO:0000313" key="3">
    <source>
        <dbReference type="EMBL" id="STX45888.1"/>
    </source>
</evidence>
<dbReference type="InterPro" id="IPR052164">
    <property type="entry name" value="Anthracycline_SecMetBiosynth"/>
</dbReference>
<dbReference type="PROSITE" id="PS51819">
    <property type="entry name" value="VOC"/>
    <property type="match status" value="1"/>
</dbReference>
<dbReference type="AlphaFoldDB" id="A0A378JFZ4"/>
<evidence type="ECO:0000313" key="5">
    <source>
        <dbReference type="Proteomes" id="UP000254476"/>
    </source>
</evidence>
<dbReference type="Proteomes" id="UP000054691">
    <property type="component" value="Unassembled WGS sequence"/>
</dbReference>
<dbReference type="OrthoDB" id="9793039at2"/>
<gene>
    <name evidence="2" type="ORF">Lgra_1880</name>
    <name evidence="3" type="ORF">NCTC12388_02632</name>
</gene>
<evidence type="ECO:0000313" key="2">
    <source>
        <dbReference type="EMBL" id="KTD10914.1"/>
    </source>
</evidence>
<dbReference type="InterPro" id="IPR037523">
    <property type="entry name" value="VOC_core"/>
</dbReference>
<dbReference type="EMBL" id="LNYE01000022">
    <property type="protein sequence ID" value="KTD10914.1"/>
    <property type="molecule type" value="Genomic_DNA"/>
</dbReference>
<dbReference type="Gene3D" id="3.10.180.10">
    <property type="entry name" value="2,3-Dihydroxybiphenyl 1,2-Dioxygenase, domain 1"/>
    <property type="match status" value="1"/>
</dbReference>
<dbReference type="PANTHER" id="PTHR33993:SF14">
    <property type="entry name" value="GB|AAF24581.1"/>
    <property type="match status" value="1"/>
</dbReference>
<feature type="domain" description="VOC" evidence="1">
    <location>
        <begin position="8"/>
        <end position="124"/>
    </location>
</feature>
<reference evidence="3 5" key="2">
    <citation type="submission" date="2018-06" db="EMBL/GenBank/DDBJ databases">
        <authorList>
            <consortium name="Pathogen Informatics"/>
            <person name="Doyle S."/>
        </authorList>
    </citation>
    <scope>NUCLEOTIDE SEQUENCE [LARGE SCALE GENOMIC DNA]</scope>
    <source>
        <strain evidence="3 5">NCTC12388</strain>
    </source>
</reference>
<accession>A0A378JFZ4</accession>
<sequence>MSQHAIGQFCWNELATADVKRSKEFYSQLLGWHYKEIHSEEMTYTLVQSGDQEIAGIWQIPKDQQNRIPPHWMAYILVNNVAETLEKAKQHGAQEIKGVTHVGDMGLFAIIKDPTGAHVAFWESKNK</sequence>
<dbReference type="RefSeq" id="WP_058499002.1">
    <property type="nucleotide sequence ID" value="NZ_CAAAHW010000014.1"/>
</dbReference>
<dbReference type="Pfam" id="PF00903">
    <property type="entry name" value="Glyoxalase"/>
    <property type="match status" value="1"/>
</dbReference>
<organism evidence="3 5">
    <name type="scientific">Legionella gratiana</name>
    <dbReference type="NCBI Taxonomy" id="45066"/>
    <lineage>
        <taxon>Bacteria</taxon>
        <taxon>Pseudomonadati</taxon>
        <taxon>Pseudomonadota</taxon>
        <taxon>Gammaproteobacteria</taxon>
        <taxon>Legionellales</taxon>
        <taxon>Legionellaceae</taxon>
        <taxon>Legionella</taxon>
    </lineage>
</organism>
<dbReference type="PANTHER" id="PTHR33993">
    <property type="entry name" value="GLYOXALASE-RELATED"/>
    <property type="match status" value="1"/>
</dbReference>
<dbReference type="EMBL" id="UGOB01000001">
    <property type="protein sequence ID" value="STX45888.1"/>
    <property type="molecule type" value="Genomic_DNA"/>
</dbReference>
<dbReference type="CDD" id="cd07247">
    <property type="entry name" value="SgaA_N_like"/>
    <property type="match status" value="1"/>
</dbReference>
<proteinExistence type="predicted"/>
<reference evidence="2 4" key="1">
    <citation type="submission" date="2015-11" db="EMBL/GenBank/DDBJ databases">
        <title>Genomic analysis of 38 Legionella species identifies large and diverse effector repertoires.</title>
        <authorList>
            <person name="Burstein D."/>
            <person name="Amaro F."/>
            <person name="Zusman T."/>
            <person name="Lifshitz Z."/>
            <person name="Cohen O."/>
            <person name="Gilbert J.A."/>
            <person name="Pupko T."/>
            <person name="Shuman H.A."/>
            <person name="Segal G."/>
        </authorList>
    </citation>
    <scope>NUCLEOTIDE SEQUENCE [LARGE SCALE GENOMIC DNA]</scope>
    <source>
        <strain evidence="2 4">Lyon 8420412</strain>
    </source>
</reference>
<protein>
    <submittedName>
        <fullName evidence="3">Glyoxalase/bleomycin resistance protein</fullName>
    </submittedName>
</protein>
<dbReference type="Proteomes" id="UP000254476">
    <property type="component" value="Unassembled WGS sequence"/>
</dbReference>
<evidence type="ECO:0000259" key="1">
    <source>
        <dbReference type="PROSITE" id="PS51819"/>
    </source>
</evidence>
<dbReference type="SUPFAM" id="SSF54593">
    <property type="entry name" value="Glyoxalase/Bleomycin resistance protein/Dihydroxybiphenyl dioxygenase"/>
    <property type="match status" value="1"/>
</dbReference>
<keyword evidence="4" id="KW-1185">Reference proteome</keyword>